<dbReference type="AlphaFoldDB" id="A0A1G5RRH6"/>
<organism evidence="2 3">
    <name type="scientific">Acidaminobacter hydrogenoformans DSM 2784</name>
    <dbReference type="NCBI Taxonomy" id="1120920"/>
    <lineage>
        <taxon>Bacteria</taxon>
        <taxon>Bacillati</taxon>
        <taxon>Bacillota</taxon>
        <taxon>Clostridia</taxon>
        <taxon>Peptostreptococcales</taxon>
        <taxon>Acidaminobacteraceae</taxon>
        <taxon>Acidaminobacter</taxon>
    </lineage>
</organism>
<reference evidence="2 3" key="1">
    <citation type="submission" date="2016-10" db="EMBL/GenBank/DDBJ databases">
        <authorList>
            <person name="de Groot N.N."/>
        </authorList>
    </citation>
    <scope>NUCLEOTIDE SEQUENCE [LARGE SCALE GENOMIC DNA]</scope>
    <source>
        <strain evidence="2 3">DSM 2784</strain>
    </source>
</reference>
<keyword evidence="1" id="KW-0812">Transmembrane</keyword>
<keyword evidence="1" id="KW-1133">Transmembrane helix</keyword>
<evidence type="ECO:0000313" key="3">
    <source>
        <dbReference type="Proteomes" id="UP000199208"/>
    </source>
</evidence>
<accession>A0A1G5RRH6</accession>
<keyword evidence="3" id="KW-1185">Reference proteome</keyword>
<evidence type="ECO:0000313" key="2">
    <source>
        <dbReference type="EMBL" id="SCZ76586.1"/>
    </source>
</evidence>
<dbReference type="EMBL" id="FMWL01000001">
    <property type="protein sequence ID" value="SCZ76586.1"/>
    <property type="molecule type" value="Genomic_DNA"/>
</dbReference>
<dbReference type="STRING" id="1120920.SAMN03080599_00315"/>
<name>A0A1G5RRH6_9FIRM</name>
<keyword evidence="1" id="KW-0472">Membrane</keyword>
<sequence length="281" mass="31284">MDWKKSKNILIIALILTNIALFVMTGGMSKLIDRESAQDPLLPSVLSLLDGRGIGISAAIPAMPLTINAVDLEYNEIEAQTLANALLPGGYEAIDGLYVGHDGALLVVAIEREIRFELPLEQWQITAPLDDAQAWQTGEAFLSALGFDHDDRQRWALSVEPDHVILEWRQSYGSYFLEEAFMRIRLTGDKVVSFERRWFNPPQPQENVHKVIQPSKALFLAAEEIAASEALEDQAVKIDAIELGYQLETGSLTSDITSGEASPYWRMRLSDGRVIFVEAVE</sequence>
<dbReference type="Proteomes" id="UP000199208">
    <property type="component" value="Unassembled WGS sequence"/>
</dbReference>
<evidence type="ECO:0000256" key="1">
    <source>
        <dbReference type="SAM" id="Phobius"/>
    </source>
</evidence>
<feature type="transmembrane region" description="Helical" evidence="1">
    <location>
        <begin position="9"/>
        <end position="28"/>
    </location>
</feature>
<dbReference type="RefSeq" id="WP_092589123.1">
    <property type="nucleotide sequence ID" value="NZ_FMWL01000001.1"/>
</dbReference>
<protein>
    <submittedName>
        <fullName evidence="2">YycH protein</fullName>
    </submittedName>
</protein>
<gene>
    <name evidence="2" type="ORF">SAMN03080599_00315</name>
</gene>
<proteinExistence type="predicted"/>